<dbReference type="InterPro" id="IPR051446">
    <property type="entry name" value="HTH_trans_reg/aminotransferase"/>
</dbReference>
<reference evidence="8 9" key="1">
    <citation type="submission" date="2016-10" db="EMBL/GenBank/DDBJ databases">
        <authorList>
            <person name="de Groot N.N."/>
        </authorList>
    </citation>
    <scope>NUCLEOTIDE SEQUENCE [LARGE SCALE GENOMIC DNA]</scope>
    <source>
        <strain evidence="8 9">JCM 11308</strain>
    </source>
</reference>
<dbReference type="CDD" id="cd07377">
    <property type="entry name" value="WHTH_GntR"/>
    <property type="match status" value="1"/>
</dbReference>
<evidence type="ECO:0000256" key="6">
    <source>
        <dbReference type="SAM" id="MobiDB-lite"/>
    </source>
</evidence>
<dbReference type="PANTHER" id="PTHR46577">
    <property type="entry name" value="HTH-TYPE TRANSCRIPTIONAL REGULATORY PROTEIN GABR"/>
    <property type="match status" value="1"/>
</dbReference>
<dbReference type="GO" id="GO:0003677">
    <property type="term" value="F:DNA binding"/>
    <property type="evidence" value="ECO:0007669"/>
    <property type="project" value="UniProtKB-KW"/>
</dbReference>
<evidence type="ECO:0000256" key="5">
    <source>
        <dbReference type="ARBA" id="ARBA00023163"/>
    </source>
</evidence>
<gene>
    <name evidence="8" type="ORF">SAMN05444580_10576</name>
</gene>
<dbReference type="InterPro" id="IPR015424">
    <property type="entry name" value="PyrdxlP-dep_Trfase"/>
</dbReference>
<dbReference type="Proteomes" id="UP000199417">
    <property type="component" value="Unassembled WGS sequence"/>
</dbReference>
<keyword evidence="9" id="KW-1185">Reference proteome</keyword>
<feature type="region of interest" description="Disordered" evidence="6">
    <location>
        <begin position="26"/>
        <end position="50"/>
    </location>
</feature>
<sequence length="528" mass="56006">MAVDSILASMAVRVLGATTLARDLGKWQGDQGRGDEPRDADRAGDDRGGRRKLSVPAYRALADSVRLLVLDGRIPIGVALPSERDLAAVLELSRTTITSAYAVLREEGYLQSRQGSRSTVALPAVVGGAGRSGGVARTAASFRAVSADEEGSAPPVDLTCAAMSAAVPQVQAAFASALEELPAHLAGHGMEPAGIEVLRRAVADRYCRRGLPTEPEQIMITSGAQQALVLLLGLLTAPGERVLIDHPTYTNAIEAIRRAGARPVPVPLRLSEQGWDLDGIRSSARQTAARLAYLIPDFHNPTGFCLDEPGRAELVEIARETSMTLIVDETMMDLGLDMDAPPPVASFARGPGRAQVITVGSASKAFWPGLRIGWIRAETSMIGALVASRSAQDLGTAVLEQLATVPLIEGAELVLPQRREQLRRRRGALLEAVAEELPQWRCQVGSGGMALWFQLPAPMSTALAATAPYHGVLLAAGPRFGVEGALERYVRLPYALDEESLRAGVRGVAAAYRALDGGVERVRPAMVV</sequence>
<dbReference type="PRINTS" id="PR00035">
    <property type="entry name" value="HTHGNTR"/>
</dbReference>
<name>A0A1G6VNM2_9NOCA</name>
<dbReference type="SUPFAM" id="SSF46785">
    <property type="entry name" value="Winged helix' DNA-binding domain"/>
    <property type="match status" value="1"/>
</dbReference>
<keyword evidence="3" id="KW-0805">Transcription regulation</keyword>
<dbReference type="Pfam" id="PF00392">
    <property type="entry name" value="GntR"/>
    <property type="match status" value="1"/>
</dbReference>
<evidence type="ECO:0000313" key="9">
    <source>
        <dbReference type="Proteomes" id="UP000199417"/>
    </source>
</evidence>
<keyword evidence="2" id="KW-0663">Pyridoxal phosphate</keyword>
<feature type="compositionally biased region" description="Basic and acidic residues" evidence="6">
    <location>
        <begin position="32"/>
        <end position="48"/>
    </location>
</feature>
<organism evidence="8 9">
    <name type="scientific">Rhodococcus tukisamuensis</name>
    <dbReference type="NCBI Taxonomy" id="168276"/>
    <lineage>
        <taxon>Bacteria</taxon>
        <taxon>Bacillati</taxon>
        <taxon>Actinomycetota</taxon>
        <taxon>Actinomycetes</taxon>
        <taxon>Mycobacteriales</taxon>
        <taxon>Nocardiaceae</taxon>
        <taxon>Rhodococcus</taxon>
    </lineage>
</organism>
<dbReference type="GO" id="GO:0030170">
    <property type="term" value="F:pyridoxal phosphate binding"/>
    <property type="evidence" value="ECO:0007669"/>
    <property type="project" value="InterPro"/>
</dbReference>
<evidence type="ECO:0000259" key="7">
    <source>
        <dbReference type="PROSITE" id="PS50949"/>
    </source>
</evidence>
<dbReference type="InterPro" id="IPR015422">
    <property type="entry name" value="PyrdxlP-dep_Trfase_small"/>
</dbReference>
<dbReference type="Gene3D" id="1.10.10.10">
    <property type="entry name" value="Winged helix-like DNA-binding domain superfamily/Winged helix DNA-binding domain"/>
    <property type="match status" value="1"/>
</dbReference>
<evidence type="ECO:0000256" key="3">
    <source>
        <dbReference type="ARBA" id="ARBA00023015"/>
    </source>
</evidence>
<evidence type="ECO:0000256" key="1">
    <source>
        <dbReference type="ARBA" id="ARBA00005384"/>
    </source>
</evidence>
<feature type="domain" description="HTH gntR-type" evidence="7">
    <location>
        <begin position="55"/>
        <end position="123"/>
    </location>
</feature>
<dbReference type="PROSITE" id="PS50949">
    <property type="entry name" value="HTH_GNTR"/>
    <property type="match status" value="1"/>
</dbReference>
<dbReference type="Pfam" id="PF00155">
    <property type="entry name" value="Aminotran_1_2"/>
    <property type="match status" value="1"/>
</dbReference>
<dbReference type="AlphaFoldDB" id="A0A1G6VNM2"/>
<dbReference type="InterPro" id="IPR004839">
    <property type="entry name" value="Aminotransferase_I/II_large"/>
</dbReference>
<dbReference type="Gene3D" id="3.40.640.10">
    <property type="entry name" value="Type I PLP-dependent aspartate aminotransferase-like (Major domain)"/>
    <property type="match status" value="1"/>
</dbReference>
<accession>A0A1G6VNM2</accession>
<proteinExistence type="inferred from homology"/>
<dbReference type="CDD" id="cd00609">
    <property type="entry name" value="AAT_like"/>
    <property type="match status" value="1"/>
</dbReference>
<dbReference type="InterPro" id="IPR000524">
    <property type="entry name" value="Tscrpt_reg_HTH_GntR"/>
</dbReference>
<dbReference type="InterPro" id="IPR015421">
    <property type="entry name" value="PyrdxlP-dep_Trfase_major"/>
</dbReference>
<keyword evidence="4" id="KW-0238">DNA-binding</keyword>
<dbReference type="STRING" id="168276.SAMN05444580_10576"/>
<dbReference type="InterPro" id="IPR036390">
    <property type="entry name" value="WH_DNA-bd_sf"/>
</dbReference>
<dbReference type="SMART" id="SM00345">
    <property type="entry name" value="HTH_GNTR"/>
    <property type="match status" value="1"/>
</dbReference>
<keyword evidence="5" id="KW-0804">Transcription</keyword>
<dbReference type="Gene3D" id="3.90.1150.10">
    <property type="entry name" value="Aspartate Aminotransferase, domain 1"/>
    <property type="match status" value="1"/>
</dbReference>
<dbReference type="GO" id="GO:0003700">
    <property type="term" value="F:DNA-binding transcription factor activity"/>
    <property type="evidence" value="ECO:0007669"/>
    <property type="project" value="InterPro"/>
</dbReference>
<dbReference type="SUPFAM" id="SSF53383">
    <property type="entry name" value="PLP-dependent transferases"/>
    <property type="match status" value="1"/>
</dbReference>
<evidence type="ECO:0000313" key="8">
    <source>
        <dbReference type="EMBL" id="SDD55124.1"/>
    </source>
</evidence>
<evidence type="ECO:0000256" key="4">
    <source>
        <dbReference type="ARBA" id="ARBA00023125"/>
    </source>
</evidence>
<comment type="similarity">
    <text evidence="1">In the C-terminal section; belongs to the class-I pyridoxal-phosphate-dependent aminotransferase family.</text>
</comment>
<dbReference type="EMBL" id="FNAB01000005">
    <property type="protein sequence ID" value="SDD55124.1"/>
    <property type="molecule type" value="Genomic_DNA"/>
</dbReference>
<protein>
    <recommendedName>
        <fullName evidence="7">HTH gntR-type domain-containing protein</fullName>
    </recommendedName>
</protein>
<dbReference type="InterPro" id="IPR036388">
    <property type="entry name" value="WH-like_DNA-bd_sf"/>
</dbReference>
<evidence type="ECO:0000256" key="2">
    <source>
        <dbReference type="ARBA" id="ARBA00022898"/>
    </source>
</evidence>
<dbReference type="PANTHER" id="PTHR46577:SF1">
    <property type="entry name" value="HTH-TYPE TRANSCRIPTIONAL REGULATORY PROTEIN GABR"/>
    <property type="match status" value="1"/>
</dbReference>